<evidence type="ECO:0000256" key="6">
    <source>
        <dbReference type="ARBA" id="ARBA00023136"/>
    </source>
</evidence>
<dbReference type="InterPro" id="IPR025713">
    <property type="entry name" value="MotB-like_N_dom"/>
</dbReference>
<dbReference type="SUPFAM" id="SSF103088">
    <property type="entry name" value="OmpA-like"/>
    <property type="match status" value="1"/>
</dbReference>
<evidence type="ECO:0000256" key="5">
    <source>
        <dbReference type="ARBA" id="ARBA00022989"/>
    </source>
</evidence>
<dbReference type="EMBL" id="BAAAPB010000001">
    <property type="protein sequence ID" value="GAA1957627.1"/>
    <property type="molecule type" value="Genomic_DNA"/>
</dbReference>
<dbReference type="RefSeq" id="WP_344044254.1">
    <property type="nucleotide sequence ID" value="NZ_BAAAPB010000001.1"/>
</dbReference>
<keyword evidence="5 8" id="KW-1133">Transmembrane helix</keyword>
<comment type="caution">
    <text evidence="10">The sequence shown here is derived from an EMBL/GenBank/DDBJ whole genome shotgun (WGS) entry which is preliminary data.</text>
</comment>
<dbReference type="PANTHER" id="PTHR30329:SF21">
    <property type="entry name" value="LIPOPROTEIN YIAD-RELATED"/>
    <property type="match status" value="1"/>
</dbReference>
<feature type="domain" description="OmpA-like" evidence="9">
    <location>
        <begin position="154"/>
        <end position="275"/>
    </location>
</feature>
<dbReference type="Proteomes" id="UP001500571">
    <property type="component" value="Unassembled WGS sequence"/>
</dbReference>
<keyword evidence="6 7" id="KW-0472">Membrane</keyword>
<keyword evidence="11" id="KW-1185">Reference proteome</keyword>
<evidence type="ECO:0000256" key="2">
    <source>
        <dbReference type="ARBA" id="ARBA00008914"/>
    </source>
</evidence>
<evidence type="ECO:0000256" key="1">
    <source>
        <dbReference type="ARBA" id="ARBA00004162"/>
    </source>
</evidence>
<feature type="transmembrane region" description="Helical" evidence="8">
    <location>
        <begin position="20"/>
        <end position="40"/>
    </location>
</feature>
<keyword evidence="3" id="KW-1003">Cell membrane</keyword>
<evidence type="ECO:0000313" key="11">
    <source>
        <dbReference type="Proteomes" id="UP001500571"/>
    </source>
</evidence>
<evidence type="ECO:0000256" key="8">
    <source>
        <dbReference type="SAM" id="Phobius"/>
    </source>
</evidence>
<dbReference type="Pfam" id="PF13677">
    <property type="entry name" value="MotB_plug"/>
    <property type="match status" value="1"/>
</dbReference>
<comment type="similarity">
    <text evidence="2">Belongs to the MotB family.</text>
</comment>
<dbReference type="InterPro" id="IPR050330">
    <property type="entry name" value="Bact_OuterMem_StrucFunc"/>
</dbReference>
<dbReference type="CDD" id="cd07185">
    <property type="entry name" value="OmpA_C-like"/>
    <property type="match status" value="1"/>
</dbReference>
<dbReference type="PANTHER" id="PTHR30329">
    <property type="entry name" value="STATOR ELEMENT OF FLAGELLAR MOTOR COMPLEX"/>
    <property type="match status" value="1"/>
</dbReference>
<dbReference type="InterPro" id="IPR006665">
    <property type="entry name" value="OmpA-like"/>
</dbReference>
<evidence type="ECO:0000256" key="4">
    <source>
        <dbReference type="ARBA" id="ARBA00022692"/>
    </source>
</evidence>
<accession>A0ABN2QT47</accession>
<evidence type="ECO:0000259" key="9">
    <source>
        <dbReference type="PROSITE" id="PS51123"/>
    </source>
</evidence>
<protein>
    <submittedName>
        <fullName evidence="10">Flagellar motor protein MotB</fullName>
    </submittedName>
</protein>
<dbReference type="Gene3D" id="3.30.1330.60">
    <property type="entry name" value="OmpA-like domain"/>
    <property type="match status" value="1"/>
</dbReference>
<organism evidence="10 11">
    <name type="scientific">Nocardioides panacihumi</name>
    <dbReference type="NCBI Taxonomy" id="400774"/>
    <lineage>
        <taxon>Bacteria</taxon>
        <taxon>Bacillati</taxon>
        <taxon>Actinomycetota</taxon>
        <taxon>Actinomycetes</taxon>
        <taxon>Propionibacteriales</taxon>
        <taxon>Nocardioidaceae</taxon>
        <taxon>Nocardioides</taxon>
    </lineage>
</organism>
<comment type="subcellular location">
    <subcellularLocation>
        <location evidence="1">Cell membrane</location>
        <topology evidence="1">Single-pass membrane protein</topology>
    </subcellularLocation>
</comment>
<keyword evidence="10" id="KW-0969">Cilium</keyword>
<evidence type="ECO:0000256" key="3">
    <source>
        <dbReference type="ARBA" id="ARBA00022475"/>
    </source>
</evidence>
<keyword evidence="4 8" id="KW-0812">Transmembrane</keyword>
<gene>
    <name evidence="10" type="ORF">GCM10009798_16310</name>
</gene>
<name>A0ABN2QT47_9ACTN</name>
<reference evidence="10 11" key="1">
    <citation type="journal article" date="2019" name="Int. J. Syst. Evol. Microbiol.">
        <title>The Global Catalogue of Microorganisms (GCM) 10K type strain sequencing project: providing services to taxonomists for standard genome sequencing and annotation.</title>
        <authorList>
            <consortium name="The Broad Institute Genomics Platform"/>
            <consortium name="The Broad Institute Genome Sequencing Center for Infectious Disease"/>
            <person name="Wu L."/>
            <person name="Ma J."/>
        </authorList>
    </citation>
    <scope>NUCLEOTIDE SEQUENCE [LARGE SCALE GENOMIC DNA]</scope>
    <source>
        <strain evidence="10 11">JCM 15309</strain>
    </source>
</reference>
<evidence type="ECO:0000256" key="7">
    <source>
        <dbReference type="PROSITE-ProRule" id="PRU00473"/>
    </source>
</evidence>
<evidence type="ECO:0000313" key="10">
    <source>
        <dbReference type="EMBL" id="GAA1957627.1"/>
    </source>
</evidence>
<sequence length="304" mass="33799">MARRRREEEEEHDEGSERWLVTYADMLTLLMVLFIILFSMSTVDSKKYEELKAGLADGFGRSLSILDGADQTIEDKGSIDQAAASYDQLVGEMPKNERAKVQQIVDKSAQQRLQRQYADAKNEVDSLLAVWHQMQAALKKQGLQSDVQAQIDERGLIVSLVSRHVVFQPNVADLTRRGKRILDTLAPVLAKLPEPIEVDGHTNQVKVQPKFYPTDWELSSARAVTALRHLEETDKIPAGRLTASAFGHTKPLVDPRTPGSQAVNKRVDIVVLSQAPAETREKLAEIDNELQPHTTAVTTQGGTS</sequence>
<dbReference type="PROSITE" id="PS51123">
    <property type="entry name" value="OMPA_2"/>
    <property type="match status" value="1"/>
</dbReference>
<keyword evidence="10" id="KW-0282">Flagellum</keyword>
<dbReference type="Pfam" id="PF00691">
    <property type="entry name" value="OmpA"/>
    <property type="match status" value="1"/>
</dbReference>
<keyword evidence="10" id="KW-0966">Cell projection</keyword>
<proteinExistence type="inferred from homology"/>
<dbReference type="InterPro" id="IPR036737">
    <property type="entry name" value="OmpA-like_sf"/>
</dbReference>